<feature type="transmembrane region" description="Helical" evidence="1">
    <location>
        <begin position="35"/>
        <end position="52"/>
    </location>
</feature>
<accession>W8CU09</accession>
<geneLocation type="plasmid" evidence="2">
    <name>pKpNDM1</name>
</geneLocation>
<keyword evidence="1" id="KW-0472">Membrane</keyword>
<keyword evidence="2" id="KW-0614">Plasmid</keyword>
<name>W8CU09_RAOPL</name>
<evidence type="ECO:0000256" key="1">
    <source>
        <dbReference type="SAM" id="Phobius"/>
    </source>
</evidence>
<proteinExistence type="predicted"/>
<keyword evidence="1" id="KW-0812">Transmembrane</keyword>
<gene>
    <name evidence="2" type="ORF">pKpNDM1_00337</name>
</gene>
<dbReference type="EMBL" id="JX515588">
    <property type="protein sequence ID" value="AGO89151.1"/>
    <property type="molecule type" value="Genomic_DNA"/>
</dbReference>
<sequence length="202" mass="23465">MRDKSELMVALMKIELGILLNITYKKVISMFEHNILFNSMMIMIIFLSYMLFKSIKSQKRLHNKYEEVYKAFHLADSQYNGGMKDAYRNLSLSNAHLKFLAEYFNQETVKFDGRNIICEREQDVQYVLSLMADSHFWLNKAMKDINTAVSNTDVIKDIKLSAPPFSSLGGLKLIAGEFNLENNEFDGFATLKIKYEEKKGER</sequence>
<protein>
    <submittedName>
        <fullName evidence="2">Uncharacterized protein</fullName>
    </submittedName>
</protein>
<dbReference type="AlphaFoldDB" id="W8CU09"/>
<reference evidence="2" key="1">
    <citation type="journal article" date="2014" name="PLoS ONE">
        <title>Sequential Isolation in a Patient of Raoultella planticola and Escherichia coli Bearing a Novel ISCR1 Element Carrying blaNDM-1.</title>
        <authorList>
            <person name="Li J."/>
            <person name="Lan R."/>
            <person name="Xiong Y."/>
            <person name="Ye C."/>
            <person name="Yuan M."/>
            <person name="Liu X."/>
            <person name="Chen X."/>
            <person name="Yu D."/>
            <person name="Liu B."/>
            <person name="Lin W."/>
            <person name="Bai X."/>
            <person name="Wang Y."/>
            <person name="Sun Q."/>
            <person name="Wang Y."/>
            <person name="Zhao H."/>
            <person name="Meng Q."/>
            <person name="Chen Q."/>
            <person name="Zhao A."/>
            <person name="Xu J."/>
        </authorList>
    </citation>
    <scope>NUCLEOTIDE SEQUENCE</scope>
    <source>
        <strain evidence="2">KpNDM1</strain>
        <plasmid evidence="2">pKpNDM1</plasmid>
    </source>
</reference>
<organism evidence="2">
    <name type="scientific">Raoultella planticola</name>
    <name type="common">Klebsiella planticola</name>
    <dbReference type="NCBI Taxonomy" id="575"/>
    <lineage>
        <taxon>Bacteria</taxon>
        <taxon>Pseudomonadati</taxon>
        <taxon>Pseudomonadota</taxon>
        <taxon>Gammaproteobacteria</taxon>
        <taxon>Enterobacterales</taxon>
        <taxon>Enterobacteriaceae</taxon>
        <taxon>Klebsiella/Raoultella group</taxon>
        <taxon>Raoultella</taxon>
    </lineage>
</organism>
<evidence type="ECO:0000313" key="2">
    <source>
        <dbReference type="EMBL" id="AGO89151.1"/>
    </source>
</evidence>
<keyword evidence="1" id="KW-1133">Transmembrane helix</keyword>